<dbReference type="Proteomes" id="UP000772618">
    <property type="component" value="Unassembled WGS sequence"/>
</dbReference>
<protein>
    <recommendedName>
        <fullName evidence="3">beta-lactamase</fullName>
        <ecNumber evidence="3">3.5.2.6</ecNumber>
    </recommendedName>
</protein>
<dbReference type="PANTHER" id="PTHR30627">
    <property type="entry name" value="PEPTIDOGLYCAN D,D-TRANSPEPTIDASE"/>
    <property type="match status" value="1"/>
</dbReference>
<evidence type="ECO:0000256" key="1">
    <source>
        <dbReference type="ARBA" id="ARBA00001526"/>
    </source>
</evidence>
<evidence type="ECO:0000256" key="2">
    <source>
        <dbReference type="ARBA" id="ARBA00007898"/>
    </source>
</evidence>
<dbReference type="InterPro" id="IPR012338">
    <property type="entry name" value="Beta-lactam/transpept-like"/>
</dbReference>
<evidence type="ECO:0000259" key="8">
    <source>
        <dbReference type="Pfam" id="PF00905"/>
    </source>
</evidence>
<keyword evidence="4 7" id="KW-0732">Signal</keyword>
<dbReference type="EC" id="3.5.2.6" evidence="3"/>
<feature type="domain" description="Penicillin-binding protein transpeptidase" evidence="8">
    <location>
        <begin position="57"/>
        <end position="239"/>
    </location>
</feature>
<comment type="catalytic activity">
    <reaction evidence="1">
        <text>a beta-lactam + H2O = a substituted beta-amino acid</text>
        <dbReference type="Rhea" id="RHEA:20401"/>
        <dbReference type="ChEBI" id="CHEBI:15377"/>
        <dbReference type="ChEBI" id="CHEBI:35627"/>
        <dbReference type="ChEBI" id="CHEBI:140347"/>
        <dbReference type="EC" id="3.5.2.6"/>
    </reaction>
</comment>
<comment type="caution">
    <text evidence="9">The sequence shown here is derived from an EMBL/GenBank/DDBJ whole genome shotgun (WGS) entry which is preliminary data.</text>
</comment>
<feature type="signal peptide" evidence="7">
    <location>
        <begin position="1"/>
        <end position="18"/>
    </location>
</feature>
<evidence type="ECO:0000313" key="9">
    <source>
        <dbReference type="EMBL" id="MBT1702538.1"/>
    </source>
</evidence>
<evidence type="ECO:0000256" key="4">
    <source>
        <dbReference type="ARBA" id="ARBA00022729"/>
    </source>
</evidence>
<reference evidence="9 10" key="1">
    <citation type="submission" date="2021-05" db="EMBL/GenBank/DDBJ databases">
        <title>A Polyphasic approach of four new species of the genus Ohtaekwangia: Ohtaekwangia histidinii sp. nov., Ohtaekwangia cretensis sp. nov., Ohtaekwangia indiensis sp. nov., Ohtaekwangia reichenbachii sp. nov. from diverse environment.</title>
        <authorList>
            <person name="Octaviana S."/>
        </authorList>
    </citation>
    <scope>NUCLEOTIDE SEQUENCE [LARGE SCALE GENOMIC DNA]</scope>
    <source>
        <strain evidence="9 10">PWU20</strain>
    </source>
</reference>
<name>A0ABS5VM52_9BACT</name>
<gene>
    <name evidence="9" type="ORF">KK060_04555</name>
</gene>
<dbReference type="InterPro" id="IPR050515">
    <property type="entry name" value="Beta-lactam/transpept"/>
</dbReference>
<accession>A0ABS5VM52</accession>
<proteinExistence type="inferred from homology"/>
<evidence type="ECO:0000313" key="10">
    <source>
        <dbReference type="Proteomes" id="UP000772618"/>
    </source>
</evidence>
<evidence type="ECO:0000256" key="5">
    <source>
        <dbReference type="ARBA" id="ARBA00022801"/>
    </source>
</evidence>
<dbReference type="EMBL" id="JAHESD010000006">
    <property type="protein sequence ID" value="MBT1702538.1"/>
    <property type="molecule type" value="Genomic_DNA"/>
</dbReference>
<dbReference type="Pfam" id="PF00905">
    <property type="entry name" value="Transpeptidase"/>
    <property type="match status" value="1"/>
</dbReference>
<organism evidence="9 10">
    <name type="scientific">Chryseosolibacter indicus</name>
    <dbReference type="NCBI Taxonomy" id="2782351"/>
    <lineage>
        <taxon>Bacteria</taxon>
        <taxon>Pseudomonadati</taxon>
        <taxon>Bacteroidota</taxon>
        <taxon>Cytophagia</taxon>
        <taxon>Cytophagales</taxon>
        <taxon>Chryseotaleaceae</taxon>
        <taxon>Chryseosolibacter</taxon>
    </lineage>
</organism>
<evidence type="ECO:0000256" key="6">
    <source>
        <dbReference type="ARBA" id="ARBA00023251"/>
    </source>
</evidence>
<dbReference type="SUPFAM" id="SSF56601">
    <property type="entry name" value="beta-lactamase/transpeptidase-like"/>
    <property type="match status" value="1"/>
</dbReference>
<evidence type="ECO:0000256" key="3">
    <source>
        <dbReference type="ARBA" id="ARBA00012865"/>
    </source>
</evidence>
<comment type="similarity">
    <text evidence="2">Belongs to the class-D beta-lactamase family.</text>
</comment>
<feature type="chain" id="PRO_5047251936" description="beta-lactamase" evidence="7">
    <location>
        <begin position="19"/>
        <end position="265"/>
    </location>
</feature>
<dbReference type="Gene3D" id="3.40.710.10">
    <property type="entry name" value="DD-peptidase/beta-lactamase superfamily"/>
    <property type="match status" value="1"/>
</dbReference>
<dbReference type="RefSeq" id="WP_254152506.1">
    <property type="nucleotide sequence ID" value="NZ_JAHESD010000006.1"/>
</dbReference>
<keyword evidence="6" id="KW-0046">Antibiotic resistance</keyword>
<sequence length="265" mass="30642">MKMLVIIFLSLYCLRVQAQVDFAQAFSDCKIPGSITIYHYNSKKWFISDTSDAKMETLPASTFKIINLLIALETGTIKDENAVVKWIGKTDTTLYGYRPDIYRDMTVKEAFELSAGWVFIELAKRIGKEKYLQYLKRSNYGNLNLTEQGADFWNFGAFAISPINQIDFLVRVYKNQLPFSKRNIGILKRVMIAEKANGYTIRAKTGWTRWEGNDIGWWVGYVTNKKDVFFFATRIIKKRSDINPEFGNCRKNITKSVLRQLNAIN</sequence>
<evidence type="ECO:0000256" key="7">
    <source>
        <dbReference type="SAM" id="SignalP"/>
    </source>
</evidence>
<dbReference type="InterPro" id="IPR001460">
    <property type="entry name" value="PCN-bd_Tpept"/>
</dbReference>
<keyword evidence="5" id="KW-0378">Hydrolase</keyword>
<dbReference type="PANTHER" id="PTHR30627:SF6">
    <property type="entry name" value="BETA-LACTAMASE YBXI-RELATED"/>
    <property type="match status" value="1"/>
</dbReference>
<keyword evidence="10" id="KW-1185">Reference proteome</keyword>